<feature type="region of interest" description="Disordered" evidence="1">
    <location>
        <begin position="63"/>
        <end position="180"/>
    </location>
</feature>
<dbReference type="EMBL" id="JAHHUM010000881">
    <property type="protein sequence ID" value="KAK5616569.1"/>
    <property type="molecule type" value="Genomic_DNA"/>
</dbReference>
<evidence type="ECO:0000256" key="1">
    <source>
        <dbReference type="SAM" id="MobiDB-lite"/>
    </source>
</evidence>
<feature type="compositionally biased region" description="Basic residues" evidence="1">
    <location>
        <begin position="137"/>
        <end position="147"/>
    </location>
</feature>
<protein>
    <submittedName>
        <fullName evidence="2">Uncharacterized protein</fullName>
    </submittedName>
</protein>
<evidence type="ECO:0000313" key="3">
    <source>
        <dbReference type="Proteomes" id="UP001311232"/>
    </source>
</evidence>
<feature type="compositionally biased region" description="Basic and acidic residues" evidence="1">
    <location>
        <begin position="82"/>
        <end position="96"/>
    </location>
</feature>
<reference evidence="2 3" key="1">
    <citation type="submission" date="2021-06" db="EMBL/GenBank/DDBJ databases">
        <authorList>
            <person name="Palmer J.M."/>
        </authorList>
    </citation>
    <scope>NUCLEOTIDE SEQUENCE [LARGE SCALE GENOMIC DNA]</scope>
    <source>
        <strain evidence="2 3">MEX-2019</strain>
        <tissue evidence="2">Muscle</tissue>
    </source>
</reference>
<feature type="compositionally biased region" description="Polar residues" evidence="1">
    <location>
        <begin position="104"/>
        <end position="134"/>
    </location>
</feature>
<feature type="compositionally biased region" description="Polar residues" evidence="1">
    <location>
        <begin position="148"/>
        <end position="160"/>
    </location>
</feature>
<name>A0AAV9S6I1_9TELE</name>
<comment type="caution">
    <text evidence="2">The sequence shown here is derived from an EMBL/GenBank/DDBJ whole genome shotgun (WGS) entry which is preliminary data.</text>
</comment>
<proteinExistence type="predicted"/>
<sequence>MELPGWAMPPTGKQTISAAGEHTLTRRSHRPNKKEPAGSARSNNQECGLTIEKRADQLAQCNQNIPHKGGHMTNMPIHPRTHGAEPTERPVPDAWHRTAAMNRQAGQQNTSHTNTEAINKSHPTQNGSPTQMQAPGQHRHMQPHRQTNRSPQGQPRSQADSAMHHRAHHRAQGKEASPAS</sequence>
<dbReference type="Proteomes" id="UP001311232">
    <property type="component" value="Unassembled WGS sequence"/>
</dbReference>
<organism evidence="2 3">
    <name type="scientific">Crenichthys baileyi</name>
    <name type="common">White River springfish</name>
    <dbReference type="NCBI Taxonomy" id="28760"/>
    <lineage>
        <taxon>Eukaryota</taxon>
        <taxon>Metazoa</taxon>
        <taxon>Chordata</taxon>
        <taxon>Craniata</taxon>
        <taxon>Vertebrata</taxon>
        <taxon>Euteleostomi</taxon>
        <taxon>Actinopterygii</taxon>
        <taxon>Neopterygii</taxon>
        <taxon>Teleostei</taxon>
        <taxon>Neoteleostei</taxon>
        <taxon>Acanthomorphata</taxon>
        <taxon>Ovalentaria</taxon>
        <taxon>Atherinomorphae</taxon>
        <taxon>Cyprinodontiformes</taxon>
        <taxon>Goodeidae</taxon>
        <taxon>Crenichthys</taxon>
    </lineage>
</organism>
<evidence type="ECO:0000313" key="2">
    <source>
        <dbReference type="EMBL" id="KAK5616569.1"/>
    </source>
</evidence>
<feature type="region of interest" description="Disordered" evidence="1">
    <location>
        <begin position="1"/>
        <end position="50"/>
    </location>
</feature>
<keyword evidence="3" id="KW-1185">Reference proteome</keyword>
<accession>A0AAV9S6I1</accession>
<gene>
    <name evidence="2" type="ORF">CRENBAI_006929</name>
</gene>
<dbReference type="AlphaFoldDB" id="A0AAV9S6I1"/>